<name>A0A1H1RSW9_9FLAO</name>
<keyword evidence="2" id="KW-0732">Signal</keyword>
<dbReference type="NCBIfam" id="NF046080">
    <property type="entry name" value="PID_CTERM"/>
    <property type="match status" value="1"/>
</dbReference>
<evidence type="ECO:0008006" key="5">
    <source>
        <dbReference type="Google" id="ProtNLM"/>
    </source>
</evidence>
<keyword evidence="4" id="KW-1185">Reference proteome</keyword>
<feature type="chain" id="PRO_5009259284" description="Signal peptidase" evidence="2">
    <location>
        <begin position="24"/>
        <end position="69"/>
    </location>
</feature>
<feature type="signal peptide" evidence="2">
    <location>
        <begin position="1"/>
        <end position="23"/>
    </location>
</feature>
<sequence length="69" mass="7320">MHKKNMFASVLVFFVGFASMAQGTTGNVPPPPAPPNPPGLPIDSGIVILFLLALSFGVYKTYKLSKRAA</sequence>
<evidence type="ECO:0000313" key="3">
    <source>
        <dbReference type="EMBL" id="SDS38159.1"/>
    </source>
</evidence>
<accession>A0A1H1RSW9</accession>
<evidence type="ECO:0000256" key="1">
    <source>
        <dbReference type="SAM" id="Phobius"/>
    </source>
</evidence>
<keyword evidence="1" id="KW-1133">Transmembrane helix</keyword>
<reference evidence="3 4" key="1">
    <citation type="submission" date="2016-10" db="EMBL/GenBank/DDBJ databases">
        <authorList>
            <person name="Varghese N."/>
            <person name="Submissions S."/>
        </authorList>
    </citation>
    <scope>NUCLEOTIDE SEQUENCE [LARGE SCALE GENOMIC DNA]</scope>
    <source>
        <strain evidence="3 4">RHA_55</strain>
    </source>
</reference>
<dbReference type="Proteomes" id="UP000198963">
    <property type="component" value="Chromosome I"/>
</dbReference>
<evidence type="ECO:0000313" key="4">
    <source>
        <dbReference type="Proteomes" id="UP000198963"/>
    </source>
</evidence>
<dbReference type="InterPro" id="IPR058207">
    <property type="entry name" value="PID_CTERM"/>
</dbReference>
<keyword evidence="1" id="KW-0472">Membrane</keyword>
<organism evidence="3 4">
    <name type="scientific">Winogradskyella sediminis</name>
    <dbReference type="NCBI Taxonomy" id="1382466"/>
    <lineage>
        <taxon>Bacteria</taxon>
        <taxon>Pseudomonadati</taxon>
        <taxon>Bacteroidota</taxon>
        <taxon>Flavobacteriia</taxon>
        <taxon>Flavobacteriales</taxon>
        <taxon>Flavobacteriaceae</taxon>
        <taxon>Winogradskyella</taxon>
    </lineage>
</organism>
<gene>
    <name evidence="3" type="ORF">SAMN04489797_1479</name>
</gene>
<evidence type="ECO:0000256" key="2">
    <source>
        <dbReference type="SAM" id="SignalP"/>
    </source>
</evidence>
<dbReference type="AlphaFoldDB" id="A0A1H1RSW9"/>
<dbReference type="EMBL" id="LT629774">
    <property type="protein sequence ID" value="SDS38159.1"/>
    <property type="molecule type" value="Genomic_DNA"/>
</dbReference>
<protein>
    <recommendedName>
        <fullName evidence="5">Signal peptidase</fullName>
    </recommendedName>
</protein>
<feature type="transmembrane region" description="Helical" evidence="1">
    <location>
        <begin position="39"/>
        <end position="59"/>
    </location>
</feature>
<keyword evidence="1" id="KW-0812">Transmembrane</keyword>
<proteinExistence type="predicted"/>
<dbReference type="RefSeq" id="WP_244266732.1">
    <property type="nucleotide sequence ID" value="NZ_JBLXAG010000002.1"/>
</dbReference>